<name>A0A2Z7BYI5_9LAMI</name>
<sequence length="116" mass="12752">MVSMKNPFAAILDSNRFTGLNYQDWLRNLNLILASEKLLYTIEKSPPDETPACISPEELITLKQWREYEHTPPLSLLSPPPPPPCAAAANFAGICSGLVFRGESVHADLVRTSSAV</sequence>
<dbReference type="AlphaFoldDB" id="A0A2Z7BYI5"/>
<evidence type="ECO:0000313" key="2">
    <source>
        <dbReference type="Proteomes" id="UP000250235"/>
    </source>
</evidence>
<protein>
    <submittedName>
        <fullName evidence="1">Uncharacterized protein</fullName>
    </submittedName>
</protein>
<proteinExistence type="predicted"/>
<gene>
    <name evidence="1" type="ORF">F511_26705</name>
</gene>
<keyword evidence="2" id="KW-1185">Reference proteome</keyword>
<dbReference type="Proteomes" id="UP000250235">
    <property type="component" value="Unassembled WGS sequence"/>
</dbReference>
<reference evidence="1 2" key="1">
    <citation type="journal article" date="2015" name="Proc. Natl. Acad. Sci. U.S.A.">
        <title>The resurrection genome of Boea hygrometrica: A blueprint for survival of dehydration.</title>
        <authorList>
            <person name="Xiao L."/>
            <person name="Yang G."/>
            <person name="Zhang L."/>
            <person name="Yang X."/>
            <person name="Zhao S."/>
            <person name="Ji Z."/>
            <person name="Zhou Q."/>
            <person name="Hu M."/>
            <person name="Wang Y."/>
            <person name="Chen M."/>
            <person name="Xu Y."/>
            <person name="Jin H."/>
            <person name="Xiao X."/>
            <person name="Hu G."/>
            <person name="Bao F."/>
            <person name="Hu Y."/>
            <person name="Wan P."/>
            <person name="Li L."/>
            <person name="Deng X."/>
            <person name="Kuang T."/>
            <person name="Xiang C."/>
            <person name="Zhu J.K."/>
            <person name="Oliver M.J."/>
            <person name="He Y."/>
        </authorList>
    </citation>
    <scope>NUCLEOTIDE SEQUENCE [LARGE SCALE GENOMIC DNA]</scope>
    <source>
        <strain evidence="2">cv. XS01</strain>
    </source>
</reference>
<accession>A0A2Z7BYI5</accession>
<evidence type="ECO:0000313" key="1">
    <source>
        <dbReference type="EMBL" id="KZV39703.1"/>
    </source>
</evidence>
<organism evidence="1 2">
    <name type="scientific">Dorcoceras hygrometricum</name>
    <dbReference type="NCBI Taxonomy" id="472368"/>
    <lineage>
        <taxon>Eukaryota</taxon>
        <taxon>Viridiplantae</taxon>
        <taxon>Streptophyta</taxon>
        <taxon>Embryophyta</taxon>
        <taxon>Tracheophyta</taxon>
        <taxon>Spermatophyta</taxon>
        <taxon>Magnoliopsida</taxon>
        <taxon>eudicotyledons</taxon>
        <taxon>Gunneridae</taxon>
        <taxon>Pentapetalae</taxon>
        <taxon>asterids</taxon>
        <taxon>lamiids</taxon>
        <taxon>Lamiales</taxon>
        <taxon>Gesneriaceae</taxon>
        <taxon>Didymocarpoideae</taxon>
        <taxon>Trichosporeae</taxon>
        <taxon>Loxocarpinae</taxon>
        <taxon>Dorcoceras</taxon>
    </lineage>
</organism>
<dbReference type="EMBL" id="KV000900">
    <property type="protein sequence ID" value="KZV39703.1"/>
    <property type="molecule type" value="Genomic_DNA"/>
</dbReference>
<dbReference type="OrthoDB" id="1920930at2759"/>